<keyword evidence="3" id="KW-1185">Reference proteome</keyword>
<accession>M5J803</accession>
<name>M5J803_9LACO</name>
<evidence type="ECO:0000256" key="1">
    <source>
        <dbReference type="SAM" id="SignalP"/>
    </source>
</evidence>
<dbReference type="PROSITE" id="PS51257">
    <property type="entry name" value="PROKAR_LIPOPROTEIN"/>
    <property type="match status" value="1"/>
</dbReference>
<dbReference type="RefSeq" id="WP_009552376.1">
    <property type="nucleotide sequence ID" value="NZ_ANAG01000007.1"/>
</dbReference>
<dbReference type="PATRIC" id="fig|1227363.6.peg.488"/>
<proteinExistence type="predicted"/>
<dbReference type="AlphaFoldDB" id="M5J803"/>
<dbReference type="EMBL" id="ANAG01000007">
    <property type="protein sequence ID" value="EKW99414.1"/>
    <property type="molecule type" value="Genomic_DNA"/>
</dbReference>
<sequence>MKKVKIVSIALLSTLLLAGCGNNSQAKTDKKAESISLKKKGITKS</sequence>
<organism evidence="2 3">
    <name type="scientific">Ligilactobacillus saerimneri 30a</name>
    <dbReference type="NCBI Taxonomy" id="1227363"/>
    <lineage>
        <taxon>Bacteria</taxon>
        <taxon>Bacillati</taxon>
        <taxon>Bacillota</taxon>
        <taxon>Bacilli</taxon>
        <taxon>Lactobacillales</taxon>
        <taxon>Lactobacillaceae</taxon>
        <taxon>Ligilactobacillus</taxon>
    </lineage>
</organism>
<comment type="caution">
    <text evidence="2">The sequence shown here is derived from an EMBL/GenBank/DDBJ whole genome shotgun (WGS) entry which is preliminary data.</text>
</comment>
<protein>
    <recommendedName>
        <fullName evidence="4">Lipoprotein</fullName>
    </recommendedName>
</protein>
<evidence type="ECO:0000313" key="3">
    <source>
        <dbReference type="Proteomes" id="UP000011912"/>
    </source>
</evidence>
<dbReference type="STRING" id="1227363.D271_02504"/>
<dbReference type="Proteomes" id="UP000011912">
    <property type="component" value="Unassembled WGS sequence"/>
</dbReference>
<reference evidence="2 3" key="1">
    <citation type="journal article" date="2013" name="Genome Announc.">
        <title>Genome Sequence of Lactobacillus saerimneri 30a (Formerly Lactobacillus sp. Strain 30a), a Reference Lactic Acid Bacterium Strain Producing Biogenic Amines.</title>
        <authorList>
            <person name="Romano A."/>
            <person name="Trip H."/>
            <person name="Campbell-Sills H."/>
            <person name="Bouchez O."/>
            <person name="Sherman D."/>
            <person name="Lolkema J.S."/>
            <person name="Lucas P.M."/>
        </authorList>
    </citation>
    <scope>NUCLEOTIDE SEQUENCE [LARGE SCALE GENOMIC DNA]</scope>
    <source>
        <strain evidence="2 3">30a</strain>
    </source>
</reference>
<evidence type="ECO:0008006" key="4">
    <source>
        <dbReference type="Google" id="ProtNLM"/>
    </source>
</evidence>
<feature type="chain" id="PRO_5004068022" description="Lipoprotein" evidence="1">
    <location>
        <begin position="27"/>
        <end position="45"/>
    </location>
</feature>
<evidence type="ECO:0000313" key="2">
    <source>
        <dbReference type="EMBL" id="EKW99414.1"/>
    </source>
</evidence>
<feature type="signal peptide" evidence="1">
    <location>
        <begin position="1"/>
        <end position="26"/>
    </location>
</feature>
<keyword evidence="1" id="KW-0732">Signal</keyword>
<gene>
    <name evidence="2" type="ORF">D271_02504</name>
</gene>